<comment type="caution">
    <text evidence="3">The sequence shown here is derived from an EMBL/GenBank/DDBJ whole genome shotgun (WGS) entry which is preliminary data.</text>
</comment>
<dbReference type="InterPro" id="IPR051176">
    <property type="entry name" value="Cent_Immune-Sig_Mod"/>
</dbReference>
<sequence>PRRALPGETYEERSERRQQARERPRCRDRDRDTGSSRRRPARPAPRPGHSPRLREFLRRRNLGGEAAETPPGQQPEARTPADPSSRVERRASSPLSSELSPLQVTQHLPRCRVSSSCPGIPRGAAPRCPLQMLRVCCRLTAQPGRGVQTLPDSSVTHSVLHSSWGIAVLNKEMVQLSNYLKEALHRELLLKQKMVILQELLSTLLEASERSWQGQLNEDKLRCKLQVLENQLQACTQSYSKECVRKILIEMEDQKQTYEQKAKEALQKMLEDKLQTEQQLQNSQRSLAETREDLAFWKEHDATLKAELTRVTAAHSELKNNFQALQSELQRAEAQSERLSREVRALREERSELLRTASALRSDNDRHAGSIRHIRDKLQKEQEQKATLEATISHLQNLIHNQNNQGKSQEVTVQRKDQVSTTQTPPLSPAKENQNALLERPEEEEEGTESLKDAVQKRTSQLTESECWELRGELEALSEEYQGCLRRLRQCRDELRRAQGSPAQRQRGPWIPLLVAVAAVAMGIVLASSR</sequence>
<evidence type="ECO:0000313" key="3">
    <source>
        <dbReference type="EMBL" id="NXO30836.1"/>
    </source>
</evidence>
<protein>
    <submittedName>
        <fullName evidence="3">T3JAM protein</fullName>
    </submittedName>
</protein>
<feature type="non-terminal residue" evidence="3">
    <location>
        <position position="1"/>
    </location>
</feature>
<keyword evidence="2" id="KW-0812">Transmembrane</keyword>
<reference evidence="3 4" key="1">
    <citation type="submission" date="2019-09" db="EMBL/GenBank/DDBJ databases">
        <title>Bird 10,000 Genomes (B10K) Project - Family phase.</title>
        <authorList>
            <person name="Zhang G."/>
        </authorList>
    </citation>
    <scope>NUCLEOTIDE SEQUENCE [LARGE SCALE GENOMIC DNA]</scope>
    <source>
        <strain evidence="3">B10K-DU-002-30</strain>
        <tissue evidence="3">Muscle</tissue>
    </source>
</reference>
<feature type="region of interest" description="Disordered" evidence="1">
    <location>
        <begin position="1"/>
        <end position="103"/>
    </location>
</feature>
<accession>A0A7L1R3R4</accession>
<gene>
    <name evidence="3" type="primary">Traf3ip3</name>
    <name evidence="3" type="ORF">CISJUN_R11016</name>
</gene>
<dbReference type="AlphaFoldDB" id="A0A7L1R3R4"/>
<evidence type="ECO:0000256" key="2">
    <source>
        <dbReference type="SAM" id="Phobius"/>
    </source>
</evidence>
<proteinExistence type="predicted"/>
<feature type="compositionally biased region" description="Low complexity" evidence="1">
    <location>
        <begin position="92"/>
        <end position="102"/>
    </location>
</feature>
<organism evidence="3 4">
    <name type="scientific">Cisticola juncidis</name>
    <dbReference type="NCBI Taxonomy" id="52622"/>
    <lineage>
        <taxon>Eukaryota</taxon>
        <taxon>Metazoa</taxon>
        <taxon>Chordata</taxon>
        <taxon>Craniata</taxon>
        <taxon>Vertebrata</taxon>
        <taxon>Euteleostomi</taxon>
        <taxon>Archelosauria</taxon>
        <taxon>Archosauria</taxon>
        <taxon>Dinosauria</taxon>
        <taxon>Saurischia</taxon>
        <taxon>Theropoda</taxon>
        <taxon>Coelurosauria</taxon>
        <taxon>Aves</taxon>
        <taxon>Neognathae</taxon>
        <taxon>Neoaves</taxon>
        <taxon>Telluraves</taxon>
        <taxon>Australaves</taxon>
        <taxon>Passeriformes</taxon>
        <taxon>Sylvioidea</taxon>
        <taxon>Cisticolidae</taxon>
        <taxon>Cisticola</taxon>
    </lineage>
</organism>
<dbReference type="CDD" id="cd21912">
    <property type="entry name" value="CC1_T3JAM"/>
    <property type="match status" value="1"/>
</dbReference>
<dbReference type="PANTHER" id="PTHR15715">
    <property type="entry name" value="CENTROSOMAL PROTEIN OF 170 KDA"/>
    <property type="match status" value="1"/>
</dbReference>
<feature type="transmembrane region" description="Helical" evidence="2">
    <location>
        <begin position="510"/>
        <end position="528"/>
    </location>
</feature>
<dbReference type="Proteomes" id="UP000546986">
    <property type="component" value="Unassembled WGS sequence"/>
</dbReference>
<keyword evidence="4" id="KW-1185">Reference proteome</keyword>
<keyword evidence="2" id="KW-0472">Membrane</keyword>
<dbReference type="PANTHER" id="PTHR15715:SF21">
    <property type="entry name" value="TRAF3-INTERACTING JNK-ACTIVATING MODULATOR"/>
    <property type="match status" value="1"/>
</dbReference>
<feature type="compositionally biased region" description="Polar residues" evidence="1">
    <location>
        <begin position="419"/>
        <end position="436"/>
    </location>
</feature>
<feature type="non-terminal residue" evidence="3">
    <location>
        <position position="530"/>
    </location>
</feature>
<evidence type="ECO:0000313" key="4">
    <source>
        <dbReference type="Proteomes" id="UP000546986"/>
    </source>
</evidence>
<keyword evidence="2" id="KW-1133">Transmembrane helix</keyword>
<feature type="region of interest" description="Disordered" evidence="1">
    <location>
        <begin position="402"/>
        <end position="458"/>
    </location>
</feature>
<feature type="compositionally biased region" description="Basic and acidic residues" evidence="1">
    <location>
        <begin position="10"/>
        <end position="35"/>
    </location>
</feature>
<evidence type="ECO:0000256" key="1">
    <source>
        <dbReference type="SAM" id="MobiDB-lite"/>
    </source>
</evidence>
<name>A0A7L1R3R4_9PASS</name>
<dbReference type="EMBL" id="VXBR01010764">
    <property type="protein sequence ID" value="NXO30836.1"/>
    <property type="molecule type" value="Genomic_DNA"/>
</dbReference>